<feature type="transmembrane region" description="Helical" evidence="2">
    <location>
        <begin position="155"/>
        <end position="185"/>
    </location>
</feature>
<gene>
    <name evidence="3" type="ORF">SAMN04489745_1398</name>
</gene>
<evidence type="ECO:0000313" key="4">
    <source>
        <dbReference type="Proteomes" id="UP000182652"/>
    </source>
</evidence>
<dbReference type="STRING" id="156980.SAMN04489745_1398"/>
<feature type="compositionally biased region" description="Polar residues" evidence="1">
    <location>
        <begin position="1"/>
        <end position="13"/>
    </location>
</feature>
<proteinExistence type="predicted"/>
<dbReference type="EMBL" id="FNSN01000003">
    <property type="protein sequence ID" value="SEB84368.1"/>
    <property type="molecule type" value="Genomic_DNA"/>
</dbReference>
<dbReference type="AlphaFoldDB" id="A0A1H4MNY6"/>
<keyword evidence="2" id="KW-0812">Transmembrane</keyword>
<evidence type="ECO:0000313" key="3">
    <source>
        <dbReference type="EMBL" id="SEB84368.1"/>
    </source>
</evidence>
<dbReference type="GO" id="GO:0005886">
    <property type="term" value="C:plasma membrane"/>
    <property type="evidence" value="ECO:0007669"/>
    <property type="project" value="TreeGrafter"/>
</dbReference>
<dbReference type="Proteomes" id="UP000182652">
    <property type="component" value="Unassembled WGS sequence"/>
</dbReference>
<keyword evidence="4" id="KW-1185">Reference proteome</keyword>
<dbReference type="Pfam" id="PF05656">
    <property type="entry name" value="DUF805"/>
    <property type="match status" value="1"/>
</dbReference>
<feature type="transmembrane region" description="Helical" evidence="2">
    <location>
        <begin position="110"/>
        <end position="135"/>
    </location>
</feature>
<dbReference type="InterPro" id="IPR008523">
    <property type="entry name" value="DUF805"/>
</dbReference>
<protein>
    <submittedName>
        <fullName evidence="3">Uncharacterized membrane protein YhaH, DUF805 family</fullName>
    </submittedName>
</protein>
<organism evidence="3 4">
    <name type="scientific">Arthrobacter woluwensis</name>
    <dbReference type="NCBI Taxonomy" id="156980"/>
    <lineage>
        <taxon>Bacteria</taxon>
        <taxon>Bacillati</taxon>
        <taxon>Actinomycetota</taxon>
        <taxon>Actinomycetes</taxon>
        <taxon>Micrococcales</taxon>
        <taxon>Micrococcaceae</taxon>
        <taxon>Arthrobacter</taxon>
    </lineage>
</organism>
<evidence type="ECO:0000256" key="2">
    <source>
        <dbReference type="SAM" id="Phobius"/>
    </source>
</evidence>
<sequence>MTQQPDWQNNNNGGQPQQPPQAPQYGQQPPQAPPYGAPQAPQAPQYGQQQSYGQQGYQQQPASPYGQPAYSGGLYPPYVPRPSVGFTQAIKMGFANYANFKGRASRSEFWWWYLFQAVVAAIPAILGYALFAGGLLSQTAVYDSGYSSSASDVTFTGGMVFGMILMIIGGIISLALLVPFIAVAWRRLHDAGFPGPMFFLSLIPYVGGIILIVLCAMPSKPEGMKYEIQ</sequence>
<dbReference type="PANTHER" id="PTHR34980:SF2">
    <property type="entry name" value="INNER MEMBRANE PROTEIN YHAH-RELATED"/>
    <property type="match status" value="1"/>
</dbReference>
<dbReference type="PANTHER" id="PTHR34980">
    <property type="entry name" value="INNER MEMBRANE PROTEIN-RELATED-RELATED"/>
    <property type="match status" value="1"/>
</dbReference>
<reference evidence="3 4" key="1">
    <citation type="submission" date="2016-10" db="EMBL/GenBank/DDBJ databases">
        <authorList>
            <person name="de Groot N.N."/>
        </authorList>
    </citation>
    <scope>NUCLEOTIDE SEQUENCE [LARGE SCALE GENOMIC DNA]</scope>
    <source>
        <strain evidence="3 4">DSM 10495</strain>
    </source>
</reference>
<accession>A0A1H4MNY6</accession>
<name>A0A1H4MNY6_9MICC</name>
<keyword evidence="2" id="KW-0472">Membrane</keyword>
<keyword evidence="2" id="KW-1133">Transmembrane helix</keyword>
<feature type="compositionally biased region" description="Low complexity" evidence="1">
    <location>
        <begin position="37"/>
        <end position="64"/>
    </location>
</feature>
<feature type="region of interest" description="Disordered" evidence="1">
    <location>
        <begin position="1"/>
        <end position="64"/>
    </location>
</feature>
<evidence type="ECO:0000256" key="1">
    <source>
        <dbReference type="SAM" id="MobiDB-lite"/>
    </source>
</evidence>
<feature type="transmembrane region" description="Helical" evidence="2">
    <location>
        <begin position="197"/>
        <end position="219"/>
    </location>
</feature>
<dbReference type="RefSeq" id="WP_066211194.1">
    <property type="nucleotide sequence ID" value="NZ_FNSN01000003.1"/>
</dbReference>